<evidence type="ECO:0000256" key="4">
    <source>
        <dbReference type="ARBA" id="ARBA00022670"/>
    </source>
</evidence>
<keyword evidence="3" id="KW-0121">Carboxypeptidase</keyword>
<evidence type="ECO:0000256" key="5">
    <source>
        <dbReference type="ARBA" id="ARBA00022723"/>
    </source>
</evidence>
<evidence type="ECO:0000256" key="7">
    <source>
        <dbReference type="ARBA" id="ARBA00022801"/>
    </source>
</evidence>
<dbReference type="GO" id="GO:0008270">
    <property type="term" value="F:zinc ion binding"/>
    <property type="evidence" value="ECO:0007669"/>
    <property type="project" value="InterPro"/>
</dbReference>
<dbReference type="Pfam" id="PF00246">
    <property type="entry name" value="Peptidase_M14"/>
    <property type="match status" value="1"/>
</dbReference>
<evidence type="ECO:0000256" key="10">
    <source>
        <dbReference type="ARBA" id="ARBA00023157"/>
    </source>
</evidence>
<dbReference type="Proteomes" id="UP000594260">
    <property type="component" value="Unplaced"/>
</dbReference>
<evidence type="ECO:0000256" key="9">
    <source>
        <dbReference type="ARBA" id="ARBA00023049"/>
    </source>
</evidence>
<dbReference type="PANTHER" id="PTHR11705">
    <property type="entry name" value="PROTEASE FAMILY M14 CARBOXYPEPTIDASE A,B"/>
    <property type="match status" value="1"/>
</dbReference>
<evidence type="ECO:0000313" key="15">
    <source>
        <dbReference type="EnsemblMetazoa" id="XP_022660804"/>
    </source>
</evidence>
<keyword evidence="16" id="KW-1185">Reference proteome</keyword>
<evidence type="ECO:0000256" key="12">
    <source>
        <dbReference type="PROSITE-ProRule" id="PRU01379"/>
    </source>
</evidence>
<feature type="chain" id="PRO_5029498582" description="Zinc carboxypeptidase A 1" evidence="13">
    <location>
        <begin position="21"/>
        <end position="476"/>
    </location>
</feature>
<dbReference type="GeneID" id="111250205"/>
<dbReference type="InParanoid" id="A0A7M7K3J4"/>
<reference evidence="15" key="1">
    <citation type="submission" date="2021-01" db="UniProtKB">
        <authorList>
            <consortium name="EnsemblMetazoa"/>
        </authorList>
    </citation>
    <scope>IDENTIFICATION</scope>
</reference>
<dbReference type="Gene3D" id="3.30.70.340">
    <property type="entry name" value="Metallocarboxypeptidase-like"/>
    <property type="match status" value="1"/>
</dbReference>
<accession>A0A7M7K3J4</accession>
<protein>
    <recommendedName>
        <fullName evidence="11">Zinc carboxypeptidase A 1</fullName>
    </recommendedName>
</protein>
<dbReference type="AlphaFoldDB" id="A0A7M7K3J4"/>
<dbReference type="Gene3D" id="3.40.630.10">
    <property type="entry name" value="Zn peptidases"/>
    <property type="match status" value="1"/>
</dbReference>
<evidence type="ECO:0000256" key="8">
    <source>
        <dbReference type="ARBA" id="ARBA00022833"/>
    </source>
</evidence>
<name>A0A7M7K3J4_VARDE</name>
<dbReference type="RefSeq" id="XP_022660804.1">
    <property type="nucleotide sequence ID" value="XM_022805069.1"/>
</dbReference>
<feature type="signal peptide" evidence="13">
    <location>
        <begin position="1"/>
        <end position="20"/>
    </location>
</feature>
<evidence type="ECO:0000256" key="11">
    <source>
        <dbReference type="ARBA" id="ARBA00069039"/>
    </source>
</evidence>
<dbReference type="GO" id="GO:0006508">
    <property type="term" value="P:proteolysis"/>
    <property type="evidence" value="ECO:0007669"/>
    <property type="project" value="UniProtKB-KW"/>
</dbReference>
<dbReference type="KEGG" id="vde:111250205"/>
<keyword evidence="6 13" id="KW-0732">Signal</keyword>
<dbReference type="PROSITE" id="PS52035">
    <property type="entry name" value="PEPTIDASE_M14"/>
    <property type="match status" value="1"/>
</dbReference>
<dbReference type="OMA" id="NVMSIGK"/>
<dbReference type="EnsemblMetazoa" id="XM_022805069">
    <property type="protein sequence ID" value="XP_022660804"/>
    <property type="gene ID" value="LOC111250205"/>
</dbReference>
<keyword evidence="9" id="KW-0482">Metalloprotease</keyword>
<dbReference type="FunFam" id="3.30.70.340:FF:000002">
    <property type="entry name" value="Carboxypeptidase A"/>
    <property type="match status" value="1"/>
</dbReference>
<dbReference type="CDD" id="cd03860">
    <property type="entry name" value="M14_CP_A-B_like"/>
    <property type="match status" value="1"/>
</dbReference>
<dbReference type="SUPFAM" id="SSF54897">
    <property type="entry name" value="Protease propeptides/inhibitors"/>
    <property type="match status" value="1"/>
</dbReference>
<comment type="similarity">
    <text evidence="2 12">Belongs to the peptidase M14 family.</text>
</comment>
<comment type="cofactor">
    <cofactor evidence="1">
        <name>Zn(2+)</name>
        <dbReference type="ChEBI" id="CHEBI:29105"/>
    </cofactor>
</comment>
<feature type="active site" description="Proton donor/acceptor" evidence="12">
    <location>
        <position position="432"/>
    </location>
</feature>
<dbReference type="PANTHER" id="PTHR11705:SF91">
    <property type="entry name" value="FI01817P-RELATED"/>
    <property type="match status" value="1"/>
</dbReference>
<dbReference type="Pfam" id="PF02244">
    <property type="entry name" value="Propep_M14"/>
    <property type="match status" value="1"/>
</dbReference>
<dbReference type="OrthoDB" id="3626597at2759"/>
<evidence type="ECO:0000256" key="3">
    <source>
        <dbReference type="ARBA" id="ARBA00022645"/>
    </source>
</evidence>
<evidence type="ECO:0000313" key="16">
    <source>
        <dbReference type="Proteomes" id="UP000594260"/>
    </source>
</evidence>
<dbReference type="InterPro" id="IPR036990">
    <property type="entry name" value="M14A-like_propep"/>
</dbReference>
<dbReference type="FunFam" id="3.40.630.10:FF:000056">
    <property type="entry name" value="Zinc carboxypeptidase"/>
    <property type="match status" value="1"/>
</dbReference>
<dbReference type="InterPro" id="IPR000834">
    <property type="entry name" value="Peptidase_M14"/>
</dbReference>
<keyword evidence="10" id="KW-1015">Disulfide bond</keyword>
<keyword evidence="7" id="KW-0378">Hydrolase</keyword>
<dbReference type="PROSITE" id="PS00132">
    <property type="entry name" value="CARBOXYPEPT_ZN_1"/>
    <property type="match status" value="1"/>
</dbReference>
<evidence type="ECO:0000256" key="13">
    <source>
        <dbReference type="SAM" id="SignalP"/>
    </source>
</evidence>
<dbReference type="InterPro" id="IPR057246">
    <property type="entry name" value="CARBOXYPEPT_ZN_1"/>
</dbReference>
<sequence length="476" mass="54105">MRRMLLFTLVVAIGTIAVVAKDVPTPESAISPNVDVPIEEVVREEAVLGGQVHFDGYTVYRLLPQEPSQLQYIASLENEQDTPYDFWKHASELGQYVDINVSPSNKARFNKEIERRNISSAVLIEDLEQEIRNVTSQSASPEDPTDRNQHNFFLDYRSYGEMGKYLDQLVYKYNSKDKGLLVKKHKIGLSSEKRDLHVLEITTASNILKKSIWLDSGMHAREWIGPPTVMYIVEELLKGYKVDTNVTDILDNFSIYAMPVVNPDGYEYSRTTNRMWRKTRSVRRDFSFNGFLGRFGGCVGVDPNRNFRFQWGTAGASTNCAMDTYAGPSAFSEPETRALSDFIYIRRQDMLAYLTFHAYSQLWMTPWGYTNALPPNYNRMIELAEKATKALTKVHGTRYKVGSSTNLLYAASGGSDDWAYGVAMIPYSYTIELRDDGRYGFVLPTSHIIPTGEETWAGVKVLMQELISRKDHTTTP</sequence>
<dbReference type="FunCoup" id="A0A7M7K3J4">
    <property type="interactions" value="21"/>
</dbReference>
<dbReference type="GO" id="GO:0005615">
    <property type="term" value="C:extracellular space"/>
    <property type="evidence" value="ECO:0007669"/>
    <property type="project" value="TreeGrafter"/>
</dbReference>
<dbReference type="GO" id="GO:0004181">
    <property type="term" value="F:metallocarboxypeptidase activity"/>
    <property type="evidence" value="ECO:0007669"/>
    <property type="project" value="InterPro"/>
</dbReference>
<dbReference type="SMART" id="SM00631">
    <property type="entry name" value="Zn_pept"/>
    <property type="match status" value="1"/>
</dbReference>
<feature type="domain" description="Peptidase M14" evidence="14">
    <location>
        <begin position="155"/>
        <end position="466"/>
    </location>
</feature>
<evidence type="ECO:0000256" key="1">
    <source>
        <dbReference type="ARBA" id="ARBA00001947"/>
    </source>
</evidence>
<keyword evidence="8" id="KW-0862">Zinc</keyword>
<dbReference type="PRINTS" id="PR00765">
    <property type="entry name" value="CRBOXYPTASEA"/>
</dbReference>
<proteinExistence type="inferred from homology"/>
<evidence type="ECO:0000256" key="6">
    <source>
        <dbReference type="ARBA" id="ARBA00022729"/>
    </source>
</evidence>
<keyword evidence="4" id="KW-0645">Protease</keyword>
<evidence type="ECO:0000259" key="14">
    <source>
        <dbReference type="PROSITE" id="PS52035"/>
    </source>
</evidence>
<organism evidence="15 16">
    <name type="scientific">Varroa destructor</name>
    <name type="common">Honeybee mite</name>
    <dbReference type="NCBI Taxonomy" id="109461"/>
    <lineage>
        <taxon>Eukaryota</taxon>
        <taxon>Metazoa</taxon>
        <taxon>Ecdysozoa</taxon>
        <taxon>Arthropoda</taxon>
        <taxon>Chelicerata</taxon>
        <taxon>Arachnida</taxon>
        <taxon>Acari</taxon>
        <taxon>Parasitiformes</taxon>
        <taxon>Mesostigmata</taxon>
        <taxon>Gamasina</taxon>
        <taxon>Dermanyssoidea</taxon>
        <taxon>Varroidae</taxon>
        <taxon>Varroa</taxon>
    </lineage>
</organism>
<dbReference type="InterPro" id="IPR003146">
    <property type="entry name" value="M14A_act_pep"/>
</dbReference>
<keyword evidence="5" id="KW-0479">Metal-binding</keyword>
<dbReference type="SUPFAM" id="SSF53187">
    <property type="entry name" value="Zn-dependent exopeptidases"/>
    <property type="match status" value="1"/>
</dbReference>
<evidence type="ECO:0000256" key="2">
    <source>
        <dbReference type="ARBA" id="ARBA00005988"/>
    </source>
</evidence>